<gene>
    <name evidence="1" type="ORF">BDN71DRAFT_1536650</name>
</gene>
<keyword evidence="2" id="KW-1185">Reference proteome</keyword>
<name>A0A9P5ZJ26_PLEER</name>
<proteinExistence type="predicted"/>
<dbReference type="OrthoDB" id="3248986at2759"/>
<accession>A0A9P5ZJ26</accession>
<dbReference type="Proteomes" id="UP000807025">
    <property type="component" value="Unassembled WGS sequence"/>
</dbReference>
<protein>
    <submittedName>
        <fullName evidence="1">Uncharacterized protein</fullName>
    </submittedName>
</protein>
<reference evidence="1" key="1">
    <citation type="submission" date="2020-11" db="EMBL/GenBank/DDBJ databases">
        <authorList>
            <consortium name="DOE Joint Genome Institute"/>
            <person name="Ahrendt S."/>
            <person name="Riley R."/>
            <person name="Andreopoulos W."/>
            <person name="Labutti K."/>
            <person name="Pangilinan J."/>
            <person name="Ruiz-Duenas F.J."/>
            <person name="Barrasa J.M."/>
            <person name="Sanchez-Garcia M."/>
            <person name="Camarero S."/>
            <person name="Miyauchi S."/>
            <person name="Serrano A."/>
            <person name="Linde D."/>
            <person name="Babiker R."/>
            <person name="Drula E."/>
            <person name="Ayuso-Fernandez I."/>
            <person name="Pacheco R."/>
            <person name="Padilla G."/>
            <person name="Ferreira P."/>
            <person name="Barriuso J."/>
            <person name="Kellner H."/>
            <person name="Castanera R."/>
            <person name="Alfaro M."/>
            <person name="Ramirez L."/>
            <person name="Pisabarro A.G."/>
            <person name="Kuo A."/>
            <person name="Tritt A."/>
            <person name="Lipzen A."/>
            <person name="He G."/>
            <person name="Yan M."/>
            <person name="Ng V."/>
            <person name="Cullen D."/>
            <person name="Martin F."/>
            <person name="Rosso M.-N."/>
            <person name="Henrissat B."/>
            <person name="Hibbett D."/>
            <person name="Martinez A.T."/>
            <person name="Grigoriev I.V."/>
        </authorList>
    </citation>
    <scope>NUCLEOTIDE SEQUENCE</scope>
    <source>
        <strain evidence="1">ATCC 90797</strain>
    </source>
</reference>
<evidence type="ECO:0000313" key="2">
    <source>
        <dbReference type="Proteomes" id="UP000807025"/>
    </source>
</evidence>
<dbReference type="EMBL" id="MU154719">
    <property type="protein sequence ID" value="KAF9488327.1"/>
    <property type="molecule type" value="Genomic_DNA"/>
</dbReference>
<organism evidence="1 2">
    <name type="scientific">Pleurotus eryngii</name>
    <name type="common">Boletus of the steppes</name>
    <dbReference type="NCBI Taxonomy" id="5323"/>
    <lineage>
        <taxon>Eukaryota</taxon>
        <taxon>Fungi</taxon>
        <taxon>Dikarya</taxon>
        <taxon>Basidiomycota</taxon>
        <taxon>Agaricomycotina</taxon>
        <taxon>Agaricomycetes</taxon>
        <taxon>Agaricomycetidae</taxon>
        <taxon>Agaricales</taxon>
        <taxon>Pleurotineae</taxon>
        <taxon>Pleurotaceae</taxon>
        <taxon>Pleurotus</taxon>
    </lineage>
</organism>
<evidence type="ECO:0000313" key="1">
    <source>
        <dbReference type="EMBL" id="KAF9488327.1"/>
    </source>
</evidence>
<dbReference type="AlphaFoldDB" id="A0A9P5ZJ26"/>
<comment type="caution">
    <text evidence="1">The sequence shown here is derived from an EMBL/GenBank/DDBJ whole genome shotgun (WGS) entry which is preliminary data.</text>
</comment>
<sequence>MACLLLPSCVGRGPHQPREAAGGHLKADEWRTFCTVNLPITLTRLWSGDSATTHERCMLKNFLHLVQAVRIASFREISNADVHAYEFHMHAYLTSLLSLYPGIKIVPNQHISLHFGEHLR</sequence>